<sequence length="156" mass="17732">MVLIFDLSVKDFRQSLGFLHQLRIQKVLMQELTKTSLCLLARIGTLSFGSVMFLVPVNDSLPASRSSHLCLDRQLQRTINSCLNQMIISPLSKSFHYGHSDPLINPYLRGGCDIWTVEDVVDATFGFTLEEVRELKSTPSRWAWYLIALVIEKCTP</sequence>
<protein>
    <submittedName>
        <fullName evidence="1">Uncharacterized protein</fullName>
    </submittedName>
</protein>
<accession>A0A2H3BKD0</accession>
<keyword evidence="2" id="KW-1185">Reference proteome</keyword>
<name>A0A2H3BKD0_9AGAR</name>
<proteinExistence type="predicted"/>
<dbReference type="EMBL" id="KZ293440">
    <property type="protein sequence ID" value="PBK66508.1"/>
    <property type="molecule type" value="Genomic_DNA"/>
</dbReference>
<organism evidence="1 2">
    <name type="scientific">Armillaria solidipes</name>
    <dbReference type="NCBI Taxonomy" id="1076256"/>
    <lineage>
        <taxon>Eukaryota</taxon>
        <taxon>Fungi</taxon>
        <taxon>Dikarya</taxon>
        <taxon>Basidiomycota</taxon>
        <taxon>Agaricomycotina</taxon>
        <taxon>Agaricomycetes</taxon>
        <taxon>Agaricomycetidae</taxon>
        <taxon>Agaricales</taxon>
        <taxon>Marasmiineae</taxon>
        <taxon>Physalacriaceae</taxon>
        <taxon>Armillaria</taxon>
    </lineage>
</organism>
<evidence type="ECO:0000313" key="2">
    <source>
        <dbReference type="Proteomes" id="UP000218334"/>
    </source>
</evidence>
<reference evidence="2" key="1">
    <citation type="journal article" date="2017" name="Nat. Ecol. Evol.">
        <title>Genome expansion and lineage-specific genetic innovations in the forest pathogenic fungi Armillaria.</title>
        <authorList>
            <person name="Sipos G."/>
            <person name="Prasanna A.N."/>
            <person name="Walter M.C."/>
            <person name="O'Connor E."/>
            <person name="Balint B."/>
            <person name="Krizsan K."/>
            <person name="Kiss B."/>
            <person name="Hess J."/>
            <person name="Varga T."/>
            <person name="Slot J."/>
            <person name="Riley R."/>
            <person name="Boka B."/>
            <person name="Rigling D."/>
            <person name="Barry K."/>
            <person name="Lee J."/>
            <person name="Mihaltcheva S."/>
            <person name="LaButti K."/>
            <person name="Lipzen A."/>
            <person name="Waldron R."/>
            <person name="Moloney N.M."/>
            <person name="Sperisen C."/>
            <person name="Kredics L."/>
            <person name="Vagvoelgyi C."/>
            <person name="Patrignani A."/>
            <person name="Fitzpatrick D."/>
            <person name="Nagy I."/>
            <person name="Doyle S."/>
            <person name="Anderson J.B."/>
            <person name="Grigoriev I.V."/>
            <person name="Gueldener U."/>
            <person name="Muensterkoetter M."/>
            <person name="Nagy L.G."/>
        </authorList>
    </citation>
    <scope>NUCLEOTIDE SEQUENCE [LARGE SCALE GENOMIC DNA]</scope>
    <source>
        <strain evidence="2">28-4</strain>
    </source>
</reference>
<gene>
    <name evidence="1" type="ORF">ARMSODRAFT_960072</name>
</gene>
<evidence type="ECO:0000313" key="1">
    <source>
        <dbReference type="EMBL" id="PBK66508.1"/>
    </source>
</evidence>
<dbReference type="AlphaFoldDB" id="A0A2H3BKD0"/>
<dbReference type="Proteomes" id="UP000218334">
    <property type="component" value="Unassembled WGS sequence"/>
</dbReference>